<organism evidence="2 3">
    <name type="scientific">Riccia fluitans</name>
    <dbReference type="NCBI Taxonomy" id="41844"/>
    <lineage>
        <taxon>Eukaryota</taxon>
        <taxon>Viridiplantae</taxon>
        <taxon>Streptophyta</taxon>
        <taxon>Embryophyta</taxon>
        <taxon>Marchantiophyta</taxon>
        <taxon>Marchantiopsida</taxon>
        <taxon>Marchantiidae</taxon>
        <taxon>Marchantiales</taxon>
        <taxon>Ricciaceae</taxon>
        <taxon>Riccia</taxon>
    </lineage>
</organism>
<dbReference type="AlphaFoldDB" id="A0ABD1XJB5"/>
<evidence type="ECO:0000313" key="3">
    <source>
        <dbReference type="Proteomes" id="UP001605036"/>
    </source>
</evidence>
<reference evidence="2 3" key="1">
    <citation type="submission" date="2024-09" db="EMBL/GenBank/DDBJ databases">
        <title>Chromosome-scale assembly of Riccia fluitans.</title>
        <authorList>
            <person name="Paukszto L."/>
            <person name="Sawicki J."/>
            <person name="Karawczyk K."/>
            <person name="Piernik-Szablinska J."/>
            <person name="Szczecinska M."/>
            <person name="Mazdziarz M."/>
        </authorList>
    </citation>
    <scope>NUCLEOTIDE SEQUENCE [LARGE SCALE GENOMIC DNA]</scope>
    <source>
        <strain evidence="2">Rf_01</strain>
        <tissue evidence="2">Aerial parts of the thallus</tissue>
    </source>
</reference>
<feature type="region of interest" description="Disordered" evidence="1">
    <location>
        <begin position="31"/>
        <end position="56"/>
    </location>
</feature>
<feature type="region of interest" description="Disordered" evidence="1">
    <location>
        <begin position="69"/>
        <end position="90"/>
    </location>
</feature>
<dbReference type="EMBL" id="JBHFFA010000008">
    <property type="protein sequence ID" value="KAL2608026.1"/>
    <property type="molecule type" value="Genomic_DNA"/>
</dbReference>
<feature type="region of interest" description="Disordered" evidence="1">
    <location>
        <begin position="1"/>
        <end position="20"/>
    </location>
</feature>
<comment type="caution">
    <text evidence="2">The sequence shown here is derived from an EMBL/GenBank/DDBJ whole genome shotgun (WGS) entry which is preliminary data.</text>
</comment>
<proteinExistence type="predicted"/>
<evidence type="ECO:0000313" key="2">
    <source>
        <dbReference type="EMBL" id="KAL2608026.1"/>
    </source>
</evidence>
<evidence type="ECO:0000256" key="1">
    <source>
        <dbReference type="SAM" id="MobiDB-lite"/>
    </source>
</evidence>
<keyword evidence="3" id="KW-1185">Reference proteome</keyword>
<gene>
    <name evidence="2" type="ORF">R1flu_026599</name>
</gene>
<name>A0ABD1XJB5_9MARC</name>
<dbReference type="Proteomes" id="UP001605036">
    <property type="component" value="Unassembled WGS sequence"/>
</dbReference>
<accession>A0ABD1XJB5</accession>
<sequence>MKAQSSHLWLTRGNSNSQIIQSSSGTLTSYLSSNESVQGEIEGGNPGNAPTLQDSERVQFCPPVHYQPTLVQIPPAPPSPIVDPFKSKAE</sequence>
<protein>
    <submittedName>
        <fullName evidence="2">Uncharacterized protein</fullName>
    </submittedName>
</protein>